<name>A0A6J6DIE5_9ZZZZ</name>
<proteinExistence type="predicted"/>
<dbReference type="EMBL" id="CAEZTG010000055">
    <property type="protein sequence ID" value="CAB4563800.1"/>
    <property type="molecule type" value="Genomic_DNA"/>
</dbReference>
<evidence type="ECO:0000313" key="3">
    <source>
        <dbReference type="EMBL" id="CAB4563800.1"/>
    </source>
</evidence>
<dbReference type="Pfam" id="PF00296">
    <property type="entry name" value="Bac_luciferase"/>
    <property type="match status" value="1"/>
</dbReference>
<feature type="domain" description="Luciferase-like" evidence="2">
    <location>
        <begin position="14"/>
        <end position="321"/>
    </location>
</feature>
<gene>
    <name evidence="3" type="ORF">UFOPK1603_00753</name>
</gene>
<dbReference type="SUPFAM" id="SSF51679">
    <property type="entry name" value="Bacterial luciferase-like"/>
    <property type="match status" value="1"/>
</dbReference>
<protein>
    <submittedName>
        <fullName evidence="3">Unannotated protein</fullName>
    </submittedName>
</protein>
<dbReference type="PANTHER" id="PTHR43244:SF1">
    <property type="entry name" value="5,10-METHYLENETETRAHYDROMETHANOPTERIN REDUCTASE"/>
    <property type="match status" value="1"/>
</dbReference>
<dbReference type="AlphaFoldDB" id="A0A6J6DIE5"/>
<organism evidence="3">
    <name type="scientific">freshwater metagenome</name>
    <dbReference type="NCBI Taxonomy" id="449393"/>
    <lineage>
        <taxon>unclassified sequences</taxon>
        <taxon>metagenomes</taxon>
        <taxon>ecological metagenomes</taxon>
    </lineage>
</organism>
<dbReference type="GO" id="GO:0016705">
    <property type="term" value="F:oxidoreductase activity, acting on paired donors, with incorporation or reduction of molecular oxygen"/>
    <property type="evidence" value="ECO:0007669"/>
    <property type="project" value="InterPro"/>
</dbReference>
<dbReference type="NCBIfam" id="TIGR03559">
    <property type="entry name" value="F420_Rv3520c"/>
    <property type="match status" value="1"/>
</dbReference>
<reference evidence="3" key="1">
    <citation type="submission" date="2020-05" db="EMBL/GenBank/DDBJ databases">
        <authorList>
            <person name="Chiriac C."/>
            <person name="Salcher M."/>
            <person name="Ghai R."/>
            <person name="Kavagutti S V."/>
        </authorList>
    </citation>
    <scope>NUCLEOTIDE SEQUENCE</scope>
</reference>
<dbReference type="CDD" id="cd01097">
    <property type="entry name" value="Tetrahydromethanopterin_reductase"/>
    <property type="match status" value="1"/>
</dbReference>
<dbReference type="InterPro" id="IPR011251">
    <property type="entry name" value="Luciferase-like_dom"/>
</dbReference>
<evidence type="ECO:0000256" key="1">
    <source>
        <dbReference type="ARBA" id="ARBA00023002"/>
    </source>
</evidence>
<sequence length="348" mass="37253">MKLALGLDLYRGAALDVPVDQVRMAEDLGYHSVWTAEAYGSDALSPLAYLAAVTKRIKLGTGVVQIAARTPAATAMHALTIDALAGGNRVIIGLGVSGPQIVEGWYGQPWGSPNRRLREYVEIMRKVFAREPLTNDGVEFPLPYNGPGAIGQGKPLRSILHPAGEIELWLAAGGPKNTELSAEICDGMLPMGWGPEGPSVYGPHLDAGFAKRGGRPANFEIFGGVSVVITDDVQGAINAMKPLTAMYVGGMGSASHNYHRESMARRGFPEAAQKIHECWMAGKRDEAIAAVPDEYHDDGSLIGSPARIRERWEAWTKMGLTGLIVRSESDEGLQLLAELAGTRDTQGN</sequence>
<dbReference type="InterPro" id="IPR050564">
    <property type="entry name" value="F420-G6PD/mer"/>
</dbReference>
<keyword evidence="1" id="KW-0560">Oxidoreductase</keyword>
<dbReference type="InterPro" id="IPR036661">
    <property type="entry name" value="Luciferase-like_sf"/>
</dbReference>
<evidence type="ECO:0000259" key="2">
    <source>
        <dbReference type="Pfam" id="PF00296"/>
    </source>
</evidence>
<dbReference type="PANTHER" id="PTHR43244">
    <property type="match status" value="1"/>
</dbReference>
<accession>A0A6J6DIE5</accession>
<dbReference type="InterPro" id="IPR019951">
    <property type="entry name" value="F420_OxRdatse_Rv3520c_pred"/>
</dbReference>
<dbReference type="Gene3D" id="3.20.20.30">
    <property type="entry name" value="Luciferase-like domain"/>
    <property type="match status" value="1"/>
</dbReference>